<accession>A0A9P8TM54</accession>
<sequence>MDNPHNMFLDKSFKDSSSMSSKTTTNKAVSMILKILKLVSSSIKLDLKLAQFFLFSVVKTPNEDLAICEGVDFIESSKIDWKLMLNSSSVKIKLFSLSKTSNQ</sequence>
<dbReference type="AlphaFoldDB" id="A0A9P8TM54"/>
<keyword evidence="3" id="KW-1185">Reference proteome</keyword>
<protein>
    <submittedName>
        <fullName evidence="2">Uncharacterized protein</fullName>
    </submittedName>
</protein>
<reference evidence="2" key="1">
    <citation type="journal article" date="2021" name="Open Biol.">
        <title>Shared evolutionary footprints suggest mitochondrial oxidative damage underlies multiple complex I losses in fungi.</title>
        <authorList>
            <person name="Schikora-Tamarit M.A."/>
            <person name="Marcet-Houben M."/>
            <person name="Nosek J."/>
            <person name="Gabaldon T."/>
        </authorList>
    </citation>
    <scope>NUCLEOTIDE SEQUENCE</scope>
    <source>
        <strain evidence="2">CBS2887</strain>
    </source>
</reference>
<gene>
    <name evidence="2" type="ORF">WICPIJ_005648</name>
</gene>
<dbReference type="Proteomes" id="UP000774326">
    <property type="component" value="Unassembled WGS sequence"/>
</dbReference>
<organism evidence="2 3">
    <name type="scientific">Wickerhamomyces pijperi</name>
    <name type="common">Yeast</name>
    <name type="synonym">Pichia pijperi</name>
    <dbReference type="NCBI Taxonomy" id="599730"/>
    <lineage>
        <taxon>Eukaryota</taxon>
        <taxon>Fungi</taxon>
        <taxon>Dikarya</taxon>
        <taxon>Ascomycota</taxon>
        <taxon>Saccharomycotina</taxon>
        <taxon>Saccharomycetes</taxon>
        <taxon>Phaffomycetales</taxon>
        <taxon>Wickerhamomycetaceae</taxon>
        <taxon>Wickerhamomyces</taxon>
    </lineage>
</organism>
<comment type="caution">
    <text evidence="2">The sequence shown here is derived from an EMBL/GenBank/DDBJ whole genome shotgun (WGS) entry which is preliminary data.</text>
</comment>
<reference evidence="2" key="2">
    <citation type="submission" date="2021-01" db="EMBL/GenBank/DDBJ databases">
        <authorList>
            <person name="Schikora-Tamarit M.A."/>
        </authorList>
    </citation>
    <scope>NUCLEOTIDE SEQUENCE</scope>
    <source>
        <strain evidence="2">CBS2887</strain>
    </source>
</reference>
<evidence type="ECO:0000256" key="1">
    <source>
        <dbReference type="SAM" id="MobiDB-lite"/>
    </source>
</evidence>
<evidence type="ECO:0000313" key="2">
    <source>
        <dbReference type="EMBL" id="KAH3683376.1"/>
    </source>
</evidence>
<dbReference type="EMBL" id="JAEUBG010003146">
    <property type="protein sequence ID" value="KAH3683376.1"/>
    <property type="molecule type" value="Genomic_DNA"/>
</dbReference>
<name>A0A9P8TM54_WICPI</name>
<evidence type="ECO:0000313" key="3">
    <source>
        <dbReference type="Proteomes" id="UP000774326"/>
    </source>
</evidence>
<feature type="region of interest" description="Disordered" evidence="1">
    <location>
        <begin position="1"/>
        <end position="21"/>
    </location>
</feature>
<proteinExistence type="predicted"/>